<dbReference type="SMART" id="SM00202">
    <property type="entry name" value="SR"/>
    <property type="match status" value="1"/>
</dbReference>
<dbReference type="PROSITE" id="PS51864">
    <property type="entry name" value="ASTACIN"/>
    <property type="match status" value="1"/>
</dbReference>
<feature type="binding site" evidence="2">
    <location>
        <position position="462"/>
    </location>
    <ligand>
        <name>Zn(2+)</name>
        <dbReference type="ChEBI" id="CHEBI:29105"/>
        <note>catalytic</note>
    </ligand>
</feature>
<dbReference type="SUPFAM" id="SSF56487">
    <property type="entry name" value="SRCR-like"/>
    <property type="match status" value="1"/>
</dbReference>
<keyword evidence="2" id="KW-0645">Protease</keyword>
<dbReference type="InterPro" id="IPR024079">
    <property type="entry name" value="MetalloPept_cat_dom_sf"/>
</dbReference>
<evidence type="ECO:0000256" key="4">
    <source>
        <dbReference type="SAM" id="SignalP"/>
    </source>
</evidence>
<feature type="domain" description="SRCR" evidence="5">
    <location>
        <begin position="602"/>
        <end position="699"/>
    </location>
</feature>
<keyword evidence="8" id="KW-1185">Reference proteome</keyword>
<dbReference type="InterPro" id="IPR036772">
    <property type="entry name" value="SRCR-like_dom_sf"/>
</dbReference>
<evidence type="ECO:0000259" key="6">
    <source>
        <dbReference type="PROSITE" id="PS51864"/>
    </source>
</evidence>
<dbReference type="InterPro" id="IPR036691">
    <property type="entry name" value="Endo/exonu/phosph_ase_sf"/>
</dbReference>
<evidence type="ECO:0000256" key="3">
    <source>
        <dbReference type="SAM" id="MobiDB-lite"/>
    </source>
</evidence>
<keyword evidence="2" id="KW-0482">Metalloprotease</keyword>
<evidence type="ECO:0000313" key="8">
    <source>
        <dbReference type="Proteomes" id="UP001642464"/>
    </source>
</evidence>
<dbReference type="PROSITE" id="PS00420">
    <property type="entry name" value="SRCR_1"/>
    <property type="match status" value="1"/>
</dbReference>
<dbReference type="EMBL" id="CAXAMM010025336">
    <property type="protein sequence ID" value="CAK9056842.1"/>
    <property type="molecule type" value="Genomic_DNA"/>
</dbReference>
<dbReference type="Pfam" id="PF00530">
    <property type="entry name" value="SRCR"/>
    <property type="match status" value="1"/>
</dbReference>
<dbReference type="PRINTS" id="PR00258">
    <property type="entry name" value="SPERACTRCPTR"/>
</dbReference>
<comment type="caution">
    <text evidence="7">The sequence shown here is derived from an EMBL/GenBank/DDBJ whole genome shotgun (WGS) entry which is preliminary data.</text>
</comment>
<dbReference type="SUPFAM" id="SSF55486">
    <property type="entry name" value="Metalloproteases ('zincins'), catalytic domain"/>
    <property type="match status" value="1"/>
</dbReference>
<proteinExistence type="predicted"/>
<feature type="active site" evidence="2">
    <location>
        <position position="459"/>
    </location>
</feature>
<feature type="domain" description="Peptidase M12A" evidence="6">
    <location>
        <begin position="362"/>
        <end position="582"/>
    </location>
</feature>
<dbReference type="PROSITE" id="PS50287">
    <property type="entry name" value="SRCR_2"/>
    <property type="match status" value="1"/>
</dbReference>
<gene>
    <name evidence="7" type="ORF">SCF082_LOCUS30583</name>
</gene>
<dbReference type="InterPro" id="IPR001190">
    <property type="entry name" value="SRCR"/>
</dbReference>
<keyword evidence="2" id="KW-0378">Hydrolase</keyword>
<dbReference type="InterPro" id="IPR001506">
    <property type="entry name" value="Peptidase_M12A"/>
</dbReference>
<dbReference type="SUPFAM" id="SSF56219">
    <property type="entry name" value="DNase I-like"/>
    <property type="match status" value="1"/>
</dbReference>
<reference evidence="7 8" key="1">
    <citation type="submission" date="2024-02" db="EMBL/GenBank/DDBJ databases">
        <authorList>
            <person name="Chen Y."/>
            <person name="Shah S."/>
            <person name="Dougan E. K."/>
            <person name="Thang M."/>
            <person name="Chan C."/>
        </authorList>
    </citation>
    <scope>NUCLEOTIDE SEQUENCE [LARGE SCALE GENOMIC DNA]</scope>
</reference>
<dbReference type="PANTHER" id="PTHR48071">
    <property type="entry name" value="SRCR DOMAIN-CONTAINING PROTEIN"/>
    <property type="match status" value="1"/>
</dbReference>
<evidence type="ECO:0000256" key="1">
    <source>
        <dbReference type="ARBA" id="ARBA00023157"/>
    </source>
</evidence>
<evidence type="ECO:0000313" key="7">
    <source>
        <dbReference type="EMBL" id="CAK9056842.1"/>
    </source>
</evidence>
<keyword evidence="4" id="KW-0732">Signal</keyword>
<dbReference type="PANTHER" id="PTHR48071:SF18">
    <property type="entry name" value="DELETED IN MALIGNANT BRAIN TUMORS 1 PROTEIN-RELATED"/>
    <property type="match status" value="1"/>
</dbReference>
<feature type="compositionally biased region" description="Basic residues" evidence="3">
    <location>
        <begin position="1319"/>
        <end position="1328"/>
    </location>
</feature>
<feature type="binding site" evidence="2">
    <location>
        <position position="458"/>
    </location>
    <ligand>
        <name>Zn(2+)</name>
        <dbReference type="ChEBI" id="CHEBI:29105"/>
        <note>catalytic</note>
    </ligand>
</feature>
<dbReference type="Pfam" id="PF01400">
    <property type="entry name" value="Astacin"/>
    <property type="match status" value="1"/>
</dbReference>
<evidence type="ECO:0000259" key="5">
    <source>
        <dbReference type="PROSITE" id="PS50287"/>
    </source>
</evidence>
<feature type="region of interest" description="Disordered" evidence="3">
    <location>
        <begin position="1318"/>
        <end position="1347"/>
    </location>
</feature>
<dbReference type="Gene3D" id="3.40.390.10">
    <property type="entry name" value="Collagenase (Catalytic Domain)"/>
    <property type="match status" value="1"/>
</dbReference>
<comment type="caution">
    <text evidence="2">Lacks conserved residue(s) required for the propagation of feature annotation.</text>
</comment>
<organism evidence="7 8">
    <name type="scientific">Durusdinium trenchii</name>
    <dbReference type="NCBI Taxonomy" id="1381693"/>
    <lineage>
        <taxon>Eukaryota</taxon>
        <taxon>Sar</taxon>
        <taxon>Alveolata</taxon>
        <taxon>Dinophyceae</taxon>
        <taxon>Suessiales</taxon>
        <taxon>Symbiodiniaceae</taxon>
        <taxon>Durusdinium</taxon>
    </lineage>
</organism>
<feature type="signal peptide" evidence="4">
    <location>
        <begin position="1"/>
        <end position="23"/>
    </location>
</feature>
<dbReference type="Gene3D" id="3.60.10.10">
    <property type="entry name" value="Endonuclease/exonuclease/phosphatase"/>
    <property type="match status" value="1"/>
</dbReference>
<name>A0ABP0N1C9_9DINO</name>
<evidence type="ECO:0000256" key="2">
    <source>
        <dbReference type="PROSITE-ProRule" id="PRU01211"/>
    </source>
</evidence>
<feature type="chain" id="PRO_5046610139" evidence="4">
    <location>
        <begin position="24"/>
        <end position="2260"/>
    </location>
</feature>
<accession>A0ABP0N1C9</accession>
<feature type="binding site" evidence="2">
    <location>
        <position position="468"/>
    </location>
    <ligand>
        <name>Zn(2+)</name>
        <dbReference type="ChEBI" id="CHEBI:29105"/>
        <note>catalytic</note>
    </ligand>
</feature>
<keyword evidence="2" id="KW-0479">Metal-binding</keyword>
<dbReference type="Gene3D" id="3.10.250.10">
    <property type="entry name" value="SRCR-like domain"/>
    <property type="match status" value="1"/>
</dbReference>
<protein>
    <submittedName>
        <fullName evidence="7">Galectin-3-binding protein A (Lectin galactoside-binding soluble 3-binding protein A)</fullName>
    </submittedName>
</protein>
<keyword evidence="2" id="KW-0862">Zinc</keyword>
<comment type="cofactor">
    <cofactor evidence="2">
        <name>Zn(2+)</name>
        <dbReference type="ChEBI" id="CHEBI:29105"/>
    </cofactor>
    <text evidence="2">Binds 1 zinc ion per subunit.</text>
</comment>
<dbReference type="Proteomes" id="UP001642464">
    <property type="component" value="Unassembled WGS sequence"/>
</dbReference>
<sequence length="2260" mass="249811">MALVGRILATPILLILVPAGATTEPNCSFSDDSALIQYRSRPNAIGNGVASAWVAGPFGDCTRACPEQKRFSGPDPAYQKRAVRCMSLDDQPLSEGHCAQLVKPKRFRMCHCGVLFCKPDCIPDPDLDNDPEPDSNTEIGEERDSSFECVGCFALGADDDLSKPSVAADETCINWAGKDKPCRSGMPFYRLQMTSGAMSPETCFEFCVGAGLDLFALVQGEECRCGASRLNKGVWGEKSAPPGHLQLPAPLSSCLTDQACPVRVYRWLGPFVSGGSVPEHLLMLNAGNTIYVDSIVQGRHISEEQEEDGKAPPPPADAKLHDVKHVKEQAVDPRWDRLCGDNPGAGCQAGRQWTERTTVAPAGMVPQWQEYVMVRYKFDTDVDATRKEAFRAAAAERRLHTCVGFVEDQNAGSPYILVGIYDLLYCWANLGSPAPFYTYHRINLGWCNNINHKGSMIHEIYHGLASLHEQQRADGSQQYYGKGPHLEMFWQNTGEWESQYEPEVDSYIGSGNDGGDDPQIGYAAYDFESIMHYYRQRNFSNLHINDGYYFNTIPASANSLVGNRVALSQGDIVQALDAYRCRRISGATSTTTTPPTGTEGSVRLMGGPNQYEGRVEIYHSGQWGTVCDDAFGDVDAAVVCGQLGWYGGQSIQQFGGGSGQIWMDDVECSGSETSLSQCSFAGWGIHNCGHFEDVGVACEATPPTTVEVRKITVRAVWRWFSFTETFSDVPVVVIAPSTGKNPATIRVKDITTTGFRAIIAKPTKSKVSSGERMTVSFLAVLPGVHQINGVWLEAGRSNTRRLKFGRKCKRAGLNPSAWGRTSFLHSFGQPPALLTTIQTVRNEKGLPSNSRPWLTVAVQQVQVDHAMVALDMSETSKYGEVKKKETVGWIAIEQGIHSLSGSTGSATMVALKSANVVKGISNGGATLSLGTTLATDPLVIASQSTRKSGRVDDGGWARVRAVTREAVDVAIDEDTTCNKERKHGPEQVSVVVFDRAGIAHVPMRSETELRALGRFSGPDPAYQKRAVRCMSLDDQPLSEGLDPLPWMSGRFGVVRLVFLLGLLFGAEAAAALEGGGPPAPVAGATPWKVVGPFAPPETPAPFALQQKRDSTNRNWAKFKMDTQAYLEKKYVNQLKLQIQNHQLANMGLPPQAVVTSQPQALRLQGSVFVLDIHEPGKPAILYQFQELYSGDLLCALMEPAPSELTADGAYELSLFLFFGPPRDQCLVRVRQHERTGITADYILQLTMGQIIEVELFDPLESSSSSGATSADVDSTADFVEDTTTLLQLKADLQSIHRWLDRSEDLLLTRPCVFSGPQKMPKRAVAHQRNHQDVGGNNEPPPSRPRAEFSPAPAAMALCLHDLLPGPAGRFTAIDVEEIFSGLSRWQQQEQQLTPLPWMLPISWHFNTTLAFQSTARWDWSYGIPDHYNFYTDGARQRAGSRLIWGVQLSYFVVDITPWLHALDGDAAAIEWYWFLCQPRLPGQLPWLQGPFWHGQCPHIFPKGNGEGTTGAFCSARMEDLLLQFYESHYVLVGPQETRSKLEGYLKTDYFHVVFSPATSKGTGGTQLRIAPSWGSVQIERRHIKFLFSAPECLIAKLQVGRLALVIIVAHAPPSAQVAQCQQFWDTLPRRIPSSCHSMPWVGLFDANSRLGSLSSMSVGSHAAETETDAAAHFHEFLQTHQMFLPSTFDAWHSGSSTTWTHSGGSVARLDYVALPCAWKGEVRDYYTWTALQGPDQVPRAPLAVWETDVHSHAMAFDAVMDTALPMSSSPGNASVIFALPFYMPDTDGLVEGHQGHLEDTALQDHFDLLEAGQAMNYDIMLQQCVNQRLQAEEDAPLVRSLHDLPTRLEVENLCRRIHPDKVVGPNGILRYAGHHCSDALHNLFMKCWVRGQEPLQWKGSFLVPIWKQKGAFDDPTSYRGIALLDVVAKRRRAFSRQRYLAQQLKLRDYGCLPFLTSLQLRFAVRYKYLGAQASHNGGFLPEIRLRMTSAASGYRELRKPIFANRLARNRVLAAIQLLRNGPAYVWDTLLVAAEHEVHGWLHSMQGRTCYLRTLVRRWLWQEKAYDGHRKIHTIADGQCAATCHLNYFDHGGNKNNLMPLTHGPSHRGQVDLCAAFLLCAPPCHTYLMKLPPGYKFVLLSLDMAIDVDLGNLDGSNWATVLEFLELGIAACSAATSAFTFSARELRQLTMGTCLLLHSAQAEVLIGLNGGMSVMEHRKSRHKAGNDEMNAFPSSWDAHIQMTQKHYMSYMPQRRFHQIEQ</sequence>
<keyword evidence="1" id="KW-1015">Disulfide bond</keyword>